<reference evidence="2 3" key="2">
    <citation type="submission" date="2018-03" db="EMBL/GenBank/DDBJ databases">
        <title>The ancient ancestry and fast evolution of plastids.</title>
        <authorList>
            <person name="Moore K.R."/>
            <person name="Magnabosco C."/>
            <person name="Momper L."/>
            <person name="Gold D.A."/>
            <person name="Bosak T."/>
            <person name="Fournier G.P."/>
        </authorList>
    </citation>
    <scope>NUCLEOTIDE SEQUENCE [LARGE SCALE GENOMIC DNA]</scope>
    <source>
        <strain evidence="2 3">ULC18</strain>
    </source>
</reference>
<evidence type="ECO:0000313" key="3">
    <source>
        <dbReference type="Proteomes" id="UP000239576"/>
    </source>
</evidence>
<feature type="domain" description="HTH cro/C1-type" evidence="1">
    <location>
        <begin position="267"/>
        <end position="309"/>
    </location>
</feature>
<evidence type="ECO:0000313" key="2">
    <source>
        <dbReference type="EMBL" id="PSB31019.1"/>
    </source>
</evidence>
<dbReference type="InterPro" id="IPR010982">
    <property type="entry name" value="Lambda_DNA-bd_dom_sf"/>
</dbReference>
<name>A0A2T1EE44_9CYAN</name>
<protein>
    <recommendedName>
        <fullName evidence="1">HTH cro/C1-type domain-containing protein</fullName>
    </recommendedName>
</protein>
<dbReference type="CDD" id="cd00093">
    <property type="entry name" value="HTH_XRE"/>
    <property type="match status" value="1"/>
</dbReference>
<proteinExistence type="predicted"/>
<evidence type="ECO:0000259" key="1">
    <source>
        <dbReference type="PROSITE" id="PS50943"/>
    </source>
</evidence>
<dbReference type="EMBL" id="PVWK01000043">
    <property type="protein sequence ID" value="PSB31019.1"/>
    <property type="molecule type" value="Genomic_DNA"/>
</dbReference>
<dbReference type="InterPro" id="IPR001387">
    <property type="entry name" value="Cro/C1-type_HTH"/>
</dbReference>
<sequence>MNIKTYVPTILESWTLNKSSIPLRSQLYQLEPIGIGTPFTESLTSLISRLAMAHCLPPGVLMTRLMNPLINKAYGGANLHNIYSFTDALNGTGEMAKNLVEALQALTLHDNLCLLTMLPWSKLLPHRHLLHNDRTWCSACYQDWFCKRQTIYEPLLWSLEVIQVCPLHRQELLQQCPHCHKKNYPLAWHSRPGFCSKCHEWLGASPEVKSSNQKERSKEELAFEIWAATTVGGFIASTSNSAFDLTKDRIAKAFCLYVNHLAKGNIAEFARQLKVPRNTLWLWCQGNNRPTFTKLVEICFCLGVSLSDFLTADTSLKCHQKVQLLPTKHQPTSRADAKPLDLQSIELYLKEILESDKQPYPSLEQVARTLGRDRRTIAKHLPELCRAIATRYLDQKQAIKLEAIAQCCQEVRQAILELHEKGVYPSEGRIAELLTRPGFLRYKEARKALYAAKQELGLEPE</sequence>
<accession>A0A2T1EE44</accession>
<dbReference type="OrthoDB" id="7029747at2"/>
<keyword evidence="3" id="KW-1185">Reference proteome</keyword>
<dbReference type="InterPro" id="IPR009492">
    <property type="entry name" value="TniQ"/>
</dbReference>
<comment type="caution">
    <text evidence="2">The sequence shown here is derived from an EMBL/GenBank/DDBJ whole genome shotgun (WGS) entry which is preliminary data.</text>
</comment>
<dbReference type="Pfam" id="PF13443">
    <property type="entry name" value="HTH_26"/>
    <property type="match status" value="1"/>
</dbReference>
<dbReference type="PROSITE" id="PS50943">
    <property type="entry name" value="HTH_CROC1"/>
    <property type="match status" value="1"/>
</dbReference>
<dbReference type="AlphaFoldDB" id="A0A2T1EE44"/>
<dbReference type="Proteomes" id="UP000239576">
    <property type="component" value="Unassembled WGS sequence"/>
</dbReference>
<gene>
    <name evidence="2" type="ORF">C7B82_07840</name>
</gene>
<organism evidence="2 3">
    <name type="scientific">Stenomitos frigidus ULC18</name>
    <dbReference type="NCBI Taxonomy" id="2107698"/>
    <lineage>
        <taxon>Bacteria</taxon>
        <taxon>Bacillati</taxon>
        <taxon>Cyanobacteriota</taxon>
        <taxon>Cyanophyceae</taxon>
        <taxon>Leptolyngbyales</taxon>
        <taxon>Leptolyngbyaceae</taxon>
        <taxon>Stenomitos</taxon>
    </lineage>
</organism>
<reference evidence="3" key="1">
    <citation type="submission" date="2018-02" db="EMBL/GenBank/DDBJ databases">
        <authorList>
            <person name="Moore K."/>
            <person name="Momper L."/>
        </authorList>
    </citation>
    <scope>NUCLEOTIDE SEQUENCE [LARGE SCALE GENOMIC DNA]</scope>
    <source>
        <strain evidence="3">ULC18</strain>
    </source>
</reference>
<dbReference type="GO" id="GO:0003677">
    <property type="term" value="F:DNA binding"/>
    <property type="evidence" value="ECO:0007669"/>
    <property type="project" value="InterPro"/>
</dbReference>
<dbReference type="Pfam" id="PF06527">
    <property type="entry name" value="TniQ"/>
    <property type="match status" value="1"/>
</dbReference>
<dbReference type="RefSeq" id="WP_106255749.1">
    <property type="nucleotide sequence ID" value="NZ_CAWNSW010000051.1"/>
</dbReference>
<dbReference type="Gene3D" id="1.10.260.40">
    <property type="entry name" value="lambda repressor-like DNA-binding domains"/>
    <property type="match status" value="1"/>
</dbReference>
<dbReference type="SUPFAM" id="SSF47413">
    <property type="entry name" value="lambda repressor-like DNA-binding domains"/>
    <property type="match status" value="1"/>
</dbReference>